<comment type="caution">
    <text evidence="2">The sequence shown here is derived from an EMBL/GenBank/DDBJ whole genome shotgun (WGS) entry which is preliminary data.</text>
</comment>
<dbReference type="AlphaFoldDB" id="A0AAD5PC92"/>
<evidence type="ECO:0000256" key="1">
    <source>
        <dbReference type="SAM" id="Phobius"/>
    </source>
</evidence>
<gene>
    <name evidence="2" type="ORF">BDA99DRAFT_132110</name>
</gene>
<dbReference type="EMBL" id="JAIXMP010000020">
    <property type="protein sequence ID" value="KAI9257151.1"/>
    <property type="molecule type" value="Genomic_DNA"/>
</dbReference>
<dbReference type="Proteomes" id="UP001209540">
    <property type="component" value="Unassembled WGS sequence"/>
</dbReference>
<keyword evidence="1" id="KW-0812">Transmembrane</keyword>
<sequence length="92" mass="11202">MARCTHAHYSYYSYYYYYTRTHTHPKILFSITQPIFPTTLKIPYRIYFIIILLSLLLLLYIIYSSFLSSICFLSPSLSYLWTFFDYLVLVFF</sequence>
<evidence type="ECO:0000313" key="2">
    <source>
        <dbReference type="EMBL" id="KAI9257151.1"/>
    </source>
</evidence>
<keyword evidence="1" id="KW-1133">Transmembrane helix</keyword>
<reference evidence="2" key="2">
    <citation type="submission" date="2023-02" db="EMBL/GenBank/DDBJ databases">
        <authorList>
            <consortium name="DOE Joint Genome Institute"/>
            <person name="Mondo S.J."/>
            <person name="Chang Y."/>
            <person name="Wang Y."/>
            <person name="Ahrendt S."/>
            <person name="Andreopoulos W."/>
            <person name="Barry K."/>
            <person name="Beard J."/>
            <person name="Benny G.L."/>
            <person name="Blankenship S."/>
            <person name="Bonito G."/>
            <person name="Cuomo C."/>
            <person name="Desiro A."/>
            <person name="Gervers K.A."/>
            <person name="Hundley H."/>
            <person name="Kuo A."/>
            <person name="LaButti K."/>
            <person name="Lang B.F."/>
            <person name="Lipzen A."/>
            <person name="O'Donnell K."/>
            <person name="Pangilinan J."/>
            <person name="Reynolds N."/>
            <person name="Sandor L."/>
            <person name="Smith M.W."/>
            <person name="Tsang A."/>
            <person name="Grigoriev I.V."/>
            <person name="Stajich J.E."/>
            <person name="Spatafora J.W."/>
        </authorList>
    </citation>
    <scope>NUCLEOTIDE SEQUENCE</scope>
    <source>
        <strain evidence="2">RSA 2281</strain>
    </source>
</reference>
<keyword evidence="3" id="KW-1185">Reference proteome</keyword>
<feature type="transmembrane region" description="Helical" evidence="1">
    <location>
        <begin position="70"/>
        <end position="91"/>
    </location>
</feature>
<feature type="transmembrane region" description="Helical" evidence="1">
    <location>
        <begin position="44"/>
        <end position="63"/>
    </location>
</feature>
<accession>A0AAD5PC92</accession>
<proteinExistence type="predicted"/>
<name>A0AAD5PC92_9FUNG</name>
<evidence type="ECO:0000313" key="3">
    <source>
        <dbReference type="Proteomes" id="UP001209540"/>
    </source>
</evidence>
<keyword evidence="1" id="KW-0472">Membrane</keyword>
<reference evidence="2" key="1">
    <citation type="journal article" date="2022" name="IScience">
        <title>Evolution of zygomycete secretomes and the origins of terrestrial fungal ecologies.</title>
        <authorList>
            <person name="Chang Y."/>
            <person name="Wang Y."/>
            <person name="Mondo S."/>
            <person name="Ahrendt S."/>
            <person name="Andreopoulos W."/>
            <person name="Barry K."/>
            <person name="Beard J."/>
            <person name="Benny G.L."/>
            <person name="Blankenship S."/>
            <person name="Bonito G."/>
            <person name="Cuomo C."/>
            <person name="Desiro A."/>
            <person name="Gervers K.A."/>
            <person name="Hundley H."/>
            <person name="Kuo A."/>
            <person name="LaButti K."/>
            <person name="Lang B.F."/>
            <person name="Lipzen A."/>
            <person name="O'Donnell K."/>
            <person name="Pangilinan J."/>
            <person name="Reynolds N."/>
            <person name="Sandor L."/>
            <person name="Smith M.E."/>
            <person name="Tsang A."/>
            <person name="Grigoriev I.V."/>
            <person name="Stajich J.E."/>
            <person name="Spatafora J.W."/>
        </authorList>
    </citation>
    <scope>NUCLEOTIDE SEQUENCE</scope>
    <source>
        <strain evidence="2">RSA 2281</strain>
    </source>
</reference>
<organism evidence="2 3">
    <name type="scientific">Phascolomyces articulosus</name>
    <dbReference type="NCBI Taxonomy" id="60185"/>
    <lineage>
        <taxon>Eukaryota</taxon>
        <taxon>Fungi</taxon>
        <taxon>Fungi incertae sedis</taxon>
        <taxon>Mucoromycota</taxon>
        <taxon>Mucoromycotina</taxon>
        <taxon>Mucoromycetes</taxon>
        <taxon>Mucorales</taxon>
        <taxon>Lichtheimiaceae</taxon>
        <taxon>Phascolomyces</taxon>
    </lineage>
</organism>
<protein>
    <submittedName>
        <fullName evidence="2">Uncharacterized protein</fullName>
    </submittedName>
</protein>